<feature type="region of interest" description="Disordered" evidence="1">
    <location>
        <begin position="1"/>
        <end position="35"/>
    </location>
</feature>
<evidence type="ECO:0000313" key="2">
    <source>
        <dbReference type="EMBL" id="KAG0253229.1"/>
    </source>
</evidence>
<dbReference type="AlphaFoldDB" id="A0A9P6PSN6"/>
<accession>A0A9P6PSN6</accession>
<name>A0A9P6PSN6_9FUNG</name>
<proteinExistence type="predicted"/>
<dbReference type="EMBL" id="JAAAJB010000599">
    <property type="protein sequence ID" value="KAG0253229.1"/>
    <property type="molecule type" value="Genomic_DNA"/>
</dbReference>
<evidence type="ECO:0000256" key="1">
    <source>
        <dbReference type="SAM" id="MobiDB-lite"/>
    </source>
</evidence>
<organism evidence="2 3">
    <name type="scientific">Actinomortierella ambigua</name>
    <dbReference type="NCBI Taxonomy" id="1343610"/>
    <lineage>
        <taxon>Eukaryota</taxon>
        <taxon>Fungi</taxon>
        <taxon>Fungi incertae sedis</taxon>
        <taxon>Mucoromycota</taxon>
        <taxon>Mortierellomycotina</taxon>
        <taxon>Mortierellomycetes</taxon>
        <taxon>Mortierellales</taxon>
        <taxon>Mortierellaceae</taxon>
        <taxon>Actinomortierella</taxon>
    </lineage>
</organism>
<feature type="compositionally biased region" description="Basic residues" evidence="1">
    <location>
        <begin position="110"/>
        <end position="121"/>
    </location>
</feature>
<gene>
    <name evidence="2" type="ORF">DFQ27_007529</name>
</gene>
<evidence type="ECO:0000313" key="3">
    <source>
        <dbReference type="Proteomes" id="UP000807716"/>
    </source>
</evidence>
<feature type="compositionally biased region" description="Low complexity" evidence="1">
    <location>
        <begin position="277"/>
        <end position="288"/>
    </location>
</feature>
<protein>
    <submittedName>
        <fullName evidence="2">Uncharacterized protein</fullName>
    </submittedName>
</protein>
<keyword evidence="3" id="KW-1185">Reference proteome</keyword>
<feature type="region of interest" description="Disordered" evidence="1">
    <location>
        <begin position="75"/>
        <end position="345"/>
    </location>
</feature>
<dbReference type="OrthoDB" id="2450127at2759"/>
<dbReference type="Proteomes" id="UP000807716">
    <property type="component" value="Unassembled WGS sequence"/>
</dbReference>
<sequence length="381" mass="38919">MDNARILSNMEQPLKTVKGPAVESPSSAKTPSMVALDGSKGVGALSFSMPVNPVVKVGTGPSESRLGKRDVLVLGDGALNPNQGVVEEEDEEGEDEEGEDGEMVIGSMGVKKKHHKHHGLSNKKGGAKDDAGSGGGGAVNELDVTKGNGDDATAAGDNGNPSDPNDVNIGLEGDDLNATMREKKHRKGHKTKIGQEDSQGDDDVALGNNGAAENGADTEVDIEGHKHKHKDDLLDNGFGSTVDFGKGGTTATGPLAVKKDPKSPPQQVPASVAPKTAPASQVHQAPQAPQAPPPPPAAGAPGQTSSDEGKYSGPSDRAPPPMGDKKSNGKSTGDESDYGTVPMFGPAQLELSNEAMGSVPTCARWISGGAVVLASLWMLMG</sequence>
<feature type="compositionally biased region" description="Pro residues" evidence="1">
    <location>
        <begin position="289"/>
        <end position="298"/>
    </location>
</feature>
<comment type="caution">
    <text evidence="2">The sequence shown here is derived from an EMBL/GenBank/DDBJ whole genome shotgun (WGS) entry which is preliminary data.</text>
</comment>
<feature type="compositionally biased region" description="Acidic residues" evidence="1">
    <location>
        <begin position="86"/>
        <end position="102"/>
    </location>
</feature>
<reference evidence="2" key="1">
    <citation type="journal article" date="2020" name="Fungal Divers.">
        <title>Resolving the Mortierellaceae phylogeny through synthesis of multi-gene phylogenetics and phylogenomics.</title>
        <authorList>
            <person name="Vandepol N."/>
            <person name="Liber J."/>
            <person name="Desiro A."/>
            <person name="Na H."/>
            <person name="Kennedy M."/>
            <person name="Barry K."/>
            <person name="Grigoriev I.V."/>
            <person name="Miller A.N."/>
            <person name="O'Donnell K."/>
            <person name="Stajich J.E."/>
            <person name="Bonito G."/>
        </authorList>
    </citation>
    <scope>NUCLEOTIDE SEQUENCE</scope>
    <source>
        <strain evidence="2">BC1065</strain>
    </source>
</reference>
<feature type="compositionally biased region" description="Basic residues" evidence="1">
    <location>
        <begin position="182"/>
        <end position="192"/>
    </location>
</feature>